<dbReference type="AlphaFoldDB" id="A0A2N5CQ22"/>
<sequence>MEIGLAETIAETLKDVERAIAELPDGPSAVRYRRRLEDQRAALKSPTLRNIVALVVARCAKHPDLAPRIRRGFADLAEHHPELAGFYVQLPQAEGAGADEGDPALIAERRRV</sequence>
<accession>A0A2N5CQ22</accession>
<dbReference type="EMBL" id="PJRQ01000040">
    <property type="protein sequence ID" value="PLR09247.1"/>
    <property type="molecule type" value="Genomic_DNA"/>
</dbReference>
<reference evidence="1 2" key="1">
    <citation type="submission" date="2017-12" db="EMBL/GenBank/DDBJ databases">
        <title>The genome sequence of Caulobacter flavus CGMCC1 15093.</title>
        <authorList>
            <person name="Gao J."/>
            <person name="Mao X."/>
            <person name="Sun J."/>
        </authorList>
    </citation>
    <scope>NUCLEOTIDE SEQUENCE [LARGE SCALE GENOMIC DNA]</scope>
    <source>
        <strain evidence="1 2">CGMCC1 15093</strain>
    </source>
</reference>
<organism evidence="1 2">
    <name type="scientific">Caulobacter flavus</name>
    <dbReference type="NCBI Taxonomy" id="1679497"/>
    <lineage>
        <taxon>Bacteria</taxon>
        <taxon>Pseudomonadati</taxon>
        <taxon>Pseudomonadota</taxon>
        <taxon>Alphaproteobacteria</taxon>
        <taxon>Caulobacterales</taxon>
        <taxon>Caulobacteraceae</taxon>
        <taxon>Caulobacter</taxon>
    </lineage>
</organism>
<gene>
    <name evidence="1" type="ORF">CFHF_19115</name>
</gene>
<dbReference type="Proteomes" id="UP000234483">
    <property type="component" value="Unassembled WGS sequence"/>
</dbReference>
<proteinExistence type="predicted"/>
<evidence type="ECO:0000313" key="2">
    <source>
        <dbReference type="Proteomes" id="UP000234483"/>
    </source>
</evidence>
<name>A0A2N5CQ22_9CAUL</name>
<evidence type="ECO:0000313" key="1">
    <source>
        <dbReference type="EMBL" id="PLR09247.1"/>
    </source>
</evidence>
<protein>
    <submittedName>
        <fullName evidence="1">Uncharacterized protein</fullName>
    </submittedName>
</protein>
<comment type="caution">
    <text evidence="1">The sequence shown here is derived from an EMBL/GenBank/DDBJ whole genome shotgun (WGS) entry which is preliminary data.</text>
</comment>